<protein>
    <submittedName>
        <fullName evidence="1">Uncharacterized protein</fullName>
    </submittedName>
</protein>
<keyword evidence="2" id="KW-1185">Reference proteome</keyword>
<dbReference type="Proteomes" id="UP000799755">
    <property type="component" value="Unassembled WGS sequence"/>
</dbReference>
<sequence>MGLRIVSSSFSPSKVAVLEIEFWRSTIATATDRRLSLGLGLFHLSDYLNAALVGHAPHHSAHGSHTRNNNNKYYYVPIRTKSLSLPVWKTELLQPELWLCWGEQTELRLSGQSRGLSNNMTPRKRDFPTSHPSRRRLTNYRVQKSHFFYLRSDTTTHSLFPEPRTLHNCGGKPLKKECHTPAPALTQIERQLPIVLNHVCAQLESRSPPLPMRRWHDFQFRNQLNHNVLHSPLSAKDRYSVSRATQDFMKAWKMATLTEEIAQVRFLCAHPQDTRYSNQQSIPPILIMRCERSINPRRRLVLLFYAYAFQRPSSPNISPILGSITLPRSRISENWKPQHMSYPGTASSSSRYWELLAVVIEYGSLRFVLESADSADSVKPNILGLESTLEDLPDFKGSSQLGGILTSHTTRILKKGLTNYGSAKYTDTHYRASCYCISRAWEELSTYQPLRRNVPIRPSLTASGTLRWGNEHTDKTKIITSYSSLAPGLDPHHVDTAKGLNYMQWSPFPLALIHTLDRGRHWRPNARADATAAPLTIGPMVMADCTKGFESRLAFPSLSTNAGGGTTKAAMIHQSSARKGCLTFPRARSLKATAKKAKSRQRMAIFSGIGNGAPFSDDMDILKFPLDSKISKSNDDASLEPIIRYANNGAATADAEINISLHETTQGHIGRLHHSARFRKIIKGGPKCRIHMQPPWIELPDRSAGLKNEATLRRSKWDCARPSEGLDCPMRLPVNYKLGFCRSINRANLISLFVANGYYTLWRVCTFAKLSRRFACRAGKFFYTFLSIQLLLCATPGANSTTNNQRTTRHHDARGLLKRSPQPPPKGHQEEYKNTCTNCLRKQIKLVSSLFLIYSGAINTATQKPIDDPNQLTKPEKGVLHGQRIPLLSIACPAYCSTHSHLLQHPILANFAVIATATATSTQSLRIPMVEGPIMTLASRIRKEVFLTDVLNIFVWIMRQIAWNITCELFAQMRVPDVFPGLGKGYNLIQFLWGSVSEARKKGRIGRRHGFSLILNGLGAVRTFCDHPKKGRKSYSV</sequence>
<gene>
    <name evidence="1" type="ORF">BDR25DRAFT_356901</name>
</gene>
<proteinExistence type="predicted"/>
<dbReference type="EMBL" id="MU003513">
    <property type="protein sequence ID" value="KAF2469120.1"/>
    <property type="molecule type" value="Genomic_DNA"/>
</dbReference>
<evidence type="ECO:0000313" key="1">
    <source>
        <dbReference type="EMBL" id="KAF2469120.1"/>
    </source>
</evidence>
<reference evidence="1" key="1">
    <citation type="journal article" date="2020" name="Stud. Mycol.">
        <title>101 Dothideomycetes genomes: a test case for predicting lifestyles and emergence of pathogens.</title>
        <authorList>
            <person name="Haridas S."/>
            <person name="Albert R."/>
            <person name="Binder M."/>
            <person name="Bloem J."/>
            <person name="Labutti K."/>
            <person name="Salamov A."/>
            <person name="Andreopoulos B."/>
            <person name="Baker S."/>
            <person name="Barry K."/>
            <person name="Bills G."/>
            <person name="Bluhm B."/>
            <person name="Cannon C."/>
            <person name="Castanera R."/>
            <person name="Culley D."/>
            <person name="Daum C."/>
            <person name="Ezra D."/>
            <person name="Gonzalez J."/>
            <person name="Henrissat B."/>
            <person name="Kuo A."/>
            <person name="Liang C."/>
            <person name="Lipzen A."/>
            <person name="Lutzoni F."/>
            <person name="Magnuson J."/>
            <person name="Mondo S."/>
            <person name="Nolan M."/>
            <person name="Ohm R."/>
            <person name="Pangilinan J."/>
            <person name="Park H.-J."/>
            <person name="Ramirez L."/>
            <person name="Alfaro M."/>
            <person name="Sun H."/>
            <person name="Tritt A."/>
            <person name="Yoshinaga Y."/>
            <person name="Zwiers L.-H."/>
            <person name="Turgeon B."/>
            <person name="Goodwin S."/>
            <person name="Spatafora J."/>
            <person name="Crous P."/>
            <person name="Grigoriev I."/>
        </authorList>
    </citation>
    <scope>NUCLEOTIDE SEQUENCE</scope>
    <source>
        <strain evidence="1">ATCC 200398</strain>
    </source>
</reference>
<evidence type="ECO:0000313" key="2">
    <source>
        <dbReference type="Proteomes" id="UP000799755"/>
    </source>
</evidence>
<name>A0ACB6QRH9_9PLEO</name>
<accession>A0ACB6QRH9</accession>
<organism evidence="1 2">
    <name type="scientific">Lindgomyces ingoldianus</name>
    <dbReference type="NCBI Taxonomy" id="673940"/>
    <lineage>
        <taxon>Eukaryota</taxon>
        <taxon>Fungi</taxon>
        <taxon>Dikarya</taxon>
        <taxon>Ascomycota</taxon>
        <taxon>Pezizomycotina</taxon>
        <taxon>Dothideomycetes</taxon>
        <taxon>Pleosporomycetidae</taxon>
        <taxon>Pleosporales</taxon>
        <taxon>Lindgomycetaceae</taxon>
        <taxon>Lindgomyces</taxon>
    </lineage>
</organism>
<comment type="caution">
    <text evidence="1">The sequence shown here is derived from an EMBL/GenBank/DDBJ whole genome shotgun (WGS) entry which is preliminary data.</text>
</comment>